<dbReference type="Gene3D" id="3.30.1300.10">
    <property type="entry name" value="Pantoate-beta-alanine ligase, C-terminal domain"/>
    <property type="match status" value="1"/>
</dbReference>
<dbReference type="PANTHER" id="PTHR21299:SF1">
    <property type="entry name" value="PANTOATE--BETA-ALANINE LIGASE"/>
    <property type="match status" value="1"/>
</dbReference>
<keyword evidence="8" id="KW-0963">Cytoplasm</keyword>
<comment type="subunit">
    <text evidence="8">Homodimer.</text>
</comment>
<evidence type="ECO:0000256" key="8">
    <source>
        <dbReference type="HAMAP-Rule" id="MF_00158"/>
    </source>
</evidence>
<feature type="binding site" evidence="8">
    <location>
        <begin position="151"/>
        <end position="154"/>
    </location>
    <ligand>
        <name>ATP</name>
        <dbReference type="ChEBI" id="CHEBI:30616"/>
    </ligand>
</feature>
<comment type="catalytic activity">
    <reaction evidence="7 8">
        <text>(R)-pantoate + beta-alanine + ATP = (R)-pantothenate + AMP + diphosphate + H(+)</text>
        <dbReference type="Rhea" id="RHEA:10912"/>
        <dbReference type="ChEBI" id="CHEBI:15378"/>
        <dbReference type="ChEBI" id="CHEBI:15980"/>
        <dbReference type="ChEBI" id="CHEBI:29032"/>
        <dbReference type="ChEBI" id="CHEBI:30616"/>
        <dbReference type="ChEBI" id="CHEBI:33019"/>
        <dbReference type="ChEBI" id="CHEBI:57966"/>
        <dbReference type="ChEBI" id="CHEBI:456215"/>
        <dbReference type="EC" id="6.3.2.1"/>
    </reaction>
</comment>
<dbReference type="GO" id="GO:0004592">
    <property type="term" value="F:pantoate-beta-alanine ligase activity"/>
    <property type="evidence" value="ECO:0007669"/>
    <property type="project" value="UniProtKB-UniRule"/>
</dbReference>
<evidence type="ECO:0000256" key="5">
    <source>
        <dbReference type="ARBA" id="ARBA00022741"/>
    </source>
</evidence>
<dbReference type="EMBL" id="QKVK01000010">
    <property type="protein sequence ID" value="PZF75430.1"/>
    <property type="molecule type" value="Genomic_DNA"/>
</dbReference>
<name>A0A2W2ASF0_9HYPH</name>
<keyword evidence="3 8" id="KW-0436">Ligase</keyword>
<evidence type="ECO:0000313" key="9">
    <source>
        <dbReference type="EMBL" id="PZF75430.1"/>
    </source>
</evidence>
<feature type="binding site" evidence="8">
    <location>
        <position position="157"/>
    </location>
    <ligand>
        <name>(R)-pantoate</name>
        <dbReference type="ChEBI" id="CHEBI:15980"/>
    </ligand>
</feature>
<dbReference type="GO" id="GO:0005829">
    <property type="term" value="C:cytosol"/>
    <property type="evidence" value="ECO:0007669"/>
    <property type="project" value="TreeGrafter"/>
</dbReference>
<evidence type="ECO:0000256" key="2">
    <source>
        <dbReference type="ARBA" id="ARBA00009256"/>
    </source>
</evidence>
<dbReference type="CDD" id="cd00560">
    <property type="entry name" value="PanC"/>
    <property type="match status" value="1"/>
</dbReference>
<dbReference type="AlphaFoldDB" id="A0A2W2ASF0"/>
<dbReference type="HAMAP" id="MF_00158">
    <property type="entry name" value="PanC"/>
    <property type="match status" value="1"/>
</dbReference>
<dbReference type="UniPathway" id="UPA00028">
    <property type="reaction ID" value="UER00005"/>
</dbReference>
<feature type="binding site" evidence="8">
    <location>
        <begin position="33"/>
        <end position="40"/>
    </location>
    <ligand>
        <name>ATP</name>
        <dbReference type="ChEBI" id="CHEBI:30616"/>
    </ligand>
</feature>
<evidence type="ECO:0000256" key="6">
    <source>
        <dbReference type="ARBA" id="ARBA00022840"/>
    </source>
</evidence>
<dbReference type="GO" id="GO:0005524">
    <property type="term" value="F:ATP binding"/>
    <property type="evidence" value="ECO:0007669"/>
    <property type="project" value="UniProtKB-KW"/>
</dbReference>
<dbReference type="InterPro" id="IPR014729">
    <property type="entry name" value="Rossmann-like_a/b/a_fold"/>
</dbReference>
<dbReference type="Pfam" id="PF02569">
    <property type="entry name" value="Pantoate_ligase"/>
    <property type="match status" value="1"/>
</dbReference>
<feature type="binding site" evidence="8">
    <location>
        <position position="64"/>
    </location>
    <ligand>
        <name>(R)-pantoate</name>
        <dbReference type="ChEBI" id="CHEBI:15980"/>
    </ligand>
</feature>
<feature type="binding site" evidence="8">
    <location>
        <position position="180"/>
    </location>
    <ligand>
        <name>ATP</name>
        <dbReference type="ChEBI" id="CHEBI:30616"/>
    </ligand>
</feature>
<dbReference type="GO" id="GO:0015940">
    <property type="term" value="P:pantothenate biosynthetic process"/>
    <property type="evidence" value="ECO:0007669"/>
    <property type="project" value="UniProtKB-UniRule"/>
</dbReference>
<evidence type="ECO:0000256" key="7">
    <source>
        <dbReference type="ARBA" id="ARBA00048258"/>
    </source>
</evidence>
<evidence type="ECO:0000256" key="4">
    <source>
        <dbReference type="ARBA" id="ARBA00022655"/>
    </source>
</evidence>
<keyword evidence="6 8" id="KW-0067">ATP-binding</keyword>
<proteinExistence type="inferred from homology"/>
<feature type="binding site" evidence="8">
    <location>
        <begin position="188"/>
        <end position="191"/>
    </location>
    <ligand>
        <name>ATP</name>
        <dbReference type="ChEBI" id="CHEBI:30616"/>
    </ligand>
</feature>
<dbReference type="InterPro" id="IPR042176">
    <property type="entry name" value="Pantoate_ligase_C"/>
</dbReference>
<dbReference type="NCBIfam" id="TIGR00018">
    <property type="entry name" value="panC"/>
    <property type="match status" value="1"/>
</dbReference>
<organism evidence="9 10">
    <name type="scientific">Aestuariivirga litoralis</name>
    <dbReference type="NCBI Taxonomy" id="2650924"/>
    <lineage>
        <taxon>Bacteria</taxon>
        <taxon>Pseudomonadati</taxon>
        <taxon>Pseudomonadota</taxon>
        <taxon>Alphaproteobacteria</taxon>
        <taxon>Hyphomicrobiales</taxon>
        <taxon>Aestuariivirgaceae</taxon>
        <taxon>Aestuariivirga</taxon>
    </lineage>
</organism>
<dbReference type="Gene3D" id="3.40.50.620">
    <property type="entry name" value="HUPs"/>
    <property type="match status" value="1"/>
</dbReference>
<evidence type="ECO:0000313" key="10">
    <source>
        <dbReference type="Proteomes" id="UP000248795"/>
    </source>
</evidence>
<comment type="subcellular location">
    <subcellularLocation>
        <location evidence="8">Cytoplasm</location>
    </subcellularLocation>
</comment>
<gene>
    <name evidence="8" type="primary">panC</name>
    <name evidence="9" type="ORF">DK847_18100</name>
</gene>
<dbReference type="SUPFAM" id="SSF52374">
    <property type="entry name" value="Nucleotidylyl transferase"/>
    <property type="match status" value="1"/>
</dbReference>
<accession>A0A2W2ASF0</accession>
<feature type="binding site" evidence="8">
    <location>
        <position position="64"/>
    </location>
    <ligand>
        <name>beta-alanine</name>
        <dbReference type="ChEBI" id="CHEBI:57966"/>
    </ligand>
</feature>
<comment type="caution">
    <text evidence="9">The sequence shown here is derived from an EMBL/GenBank/DDBJ whole genome shotgun (WGS) entry which is preliminary data.</text>
</comment>
<protein>
    <recommendedName>
        <fullName evidence="8">Pantothenate synthetase</fullName>
        <shortName evidence="8">PS</shortName>
        <ecNumber evidence="8">6.3.2.1</ecNumber>
    </recommendedName>
    <alternativeName>
        <fullName evidence="8">Pantoate--beta-alanine ligase</fullName>
    </alternativeName>
    <alternativeName>
        <fullName evidence="8">Pantoate-activating enzyme</fullName>
    </alternativeName>
</protein>
<keyword evidence="10" id="KW-1185">Reference proteome</keyword>
<keyword evidence="5 8" id="KW-0547">Nucleotide-binding</keyword>
<dbReference type="FunFam" id="3.30.1300.10:FF:000001">
    <property type="entry name" value="Pantothenate synthetase"/>
    <property type="match status" value="1"/>
</dbReference>
<dbReference type="InterPro" id="IPR003721">
    <property type="entry name" value="Pantoate_ligase"/>
</dbReference>
<comment type="pathway">
    <text evidence="1 8">Cofactor biosynthesis; (R)-pantothenate biosynthesis; (R)-pantothenate from (R)-pantoate and beta-alanine: step 1/1.</text>
</comment>
<sequence length="281" mass="31289">MMKPKLVRTLAALRRETARWRAEGLTYSVVPTMGAIHSGHTHLVAEGLKRADRVITTIFVNPKQFAAHEDLDKYPRDEEGDVRKLGQAGCHMIYLPNPEEIYPEGFCTTVMLGGPARAGLEDKFRPHFFDGVATVVAKLFTQTGADFAMFGEKDYQQLKVVTRMARDLDLPIEVVGIPTVREDDGLAKSSRNVYLSKQERQQALAIHSSISHAAERIRGGLDLQSAMTLATRTLMTLGFKVDYVTVRNAETLAPPQHRDEPLRILAAAWLGKTRLIDNVPV</sequence>
<dbReference type="PANTHER" id="PTHR21299">
    <property type="entry name" value="CYTIDYLATE KINASE/PANTOATE-BETA-ALANINE LIGASE"/>
    <property type="match status" value="1"/>
</dbReference>
<keyword evidence="4 8" id="KW-0566">Pantothenate biosynthesis</keyword>
<reference evidence="10" key="1">
    <citation type="submission" date="2018-06" db="EMBL/GenBank/DDBJ databases">
        <title>Aestuariibacter litoralis strain KCTC 52945T.</title>
        <authorList>
            <person name="Li X."/>
            <person name="Salam N."/>
            <person name="Li J.-L."/>
            <person name="Chen Y.-M."/>
            <person name="Yang Z.-W."/>
            <person name="Zhang L.-Y."/>
            <person name="Han M.-X."/>
            <person name="Xiao M."/>
            <person name="Li W.-J."/>
        </authorList>
    </citation>
    <scope>NUCLEOTIDE SEQUENCE [LARGE SCALE GENOMIC DNA]</scope>
    <source>
        <strain evidence="10">KCTC 52945</strain>
    </source>
</reference>
<evidence type="ECO:0000256" key="1">
    <source>
        <dbReference type="ARBA" id="ARBA00004990"/>
    </source>
</evidence>
<feature type="active site" description="Proton donor" evidence="8">
    <location>
        <position position="40"/>
    </location>
</feature>
<comment type="similarity">
    <text evidence="2 8">Belongs to the pantothenate synthetase family.</text>
</comment>
<dbReference type="Proteomes" id="UP000248795">
    <property type="component" value="Unassembled WGS sequence"/>
</dbReference>
<dbReference type="EC" id="6.3.2.1" evidence="8"/>
<comment type="function">
    <text evidence="8">Catalyzes the condensation of pantoate with beta-alanine in an ATP-dependent reaction via a pantoyl-adenylate intermediate.</text>
</comment>
<comment type="miscellaneous">
    <text evidence="8">The reaction proceeds by a bi uni uni bi ping pong mechanism.</text>
</comment>
<evidence type="ECO:0000256" key="3">
    <source>
        <dbReference type="ARBA" id="ARBA00022598"/>
    </source>
</evidence>